<gene>
    <name evidence="1" type="ORF">HDF08_001138</name>
</gene>
<comment type="caution">
    <text evidence="1">The sequence shown here is derived from an EMBL/GenBank/DDBJ whole genome shotgun (WGS) entry which is preliminary data.</text>
</comment>
<organism evidence="1 2">
    <name type="scientific">Tunturiibacter lichenicola</name>
    <dbReference type="NCBI Taxonomy" id="2051959"/>
    <lineage>
        <taxon>Bacteria</taxon>
        <taxon>Pseudomonadati</taxon>
        <taxon>Acidobacteriota</taxon>
        <taxon>Terriglobia</taxon>
        <taxon>Terriglobales</taxon>
        <taxon>Acidobacteriaceae</taxon>
        <taxon>Tunturiibacter</taxon>
    </lineage>
</organism>
<evidence type="ECO:0000313" key="1">
    <source>
        <dbReference type="EMBL" id="NYF89071.1"/>
    </source>
</evidence>
<proteinExistence type="predicted"/>
<dbReference type="AlphaFoldDB" id="A0A852VCR6"/>
<dbReference type="EMBL" id="JACCCU010000001">
    <property type="protein sequence ID" value="NYF89071.1"/>
    <property type="molecule type" value="Genomic_DNA"/>
</dbReference>
<reference evidence="1 2" key="1">
    <citation type="submission" date="2020-07" db="EMBL/GenBank/DDBJ databases">
        <title>Genomic Encyclopedia of Type Strains, Phase IV (KMG-V): Genome sequencing to study the core and pangenomes of soil and plant-associated prokaryotes.</title>
        <authorList>
            <person name="Whitman W."/>
        </authorList>
    </citation>
    <scope>NUCLEOTIDE SEQUENCE [LARGE SCALE GENOMIC DNA]</scope>
    <source>
        <strain evidence="1 2">M8UP22</strain>
    </source>
</reference>
<dbReference type="Proteomes" id="UP000564385">
    <property type="component" value="Unassembled WGS sequence"/>
</dbReference>
<sequence>MMLPVKEAVKVSFATFGELFPSQSIKDVRLEEVRLDDSEKNWEVTVSFRNPDFEDEIATKKSEPVGINTVFGSDNTRVPMRHYKTITINAEIGSLVGIRNEWDLM</sequence>
<protein>
    <submittedName>
        <fullName evidence="1">Uncharacterized protein</fullName>
    </submittedName>
</protein>
<name>A0A852VCR6_9BACT</name>
<accession>A0A852VCR6</accession>
<evidence type="ECO:0000313" key="2">
    <source>
        <dbReference type="Proteomes" id="UP000564385"/>
    </source>
</evidence>